<proteinExistence type="predicted"/>
<accession>A0A5B9VX54</accession>
<organism evidence="1 2">
    <name type="scientific">Aquisphaera giovannonii</name>
    <dbReference type="NCBI Taxonomy" id="406548"/>
    <lineage>
        <taxon>Bacteria</taxon>
        <taxon>Pseudomonadati</taxon>
        <taxon>Planctomycetota</taxon>
        <taxon>Planctomycetia</taxon>
        <taxon>Isosphaerales</taxon>
        <taxon>Isosphaeraceae</taxon>
        <taxon>Aquisphaera</taxon>
    </lineage>
</organism>
<keyword evidence="2" id="KW-1185">Reference proteome</keyword>
<name>A0A5B9VX54_9BACT</name>
<dbReference type="KEGG" id="agv:OJF2_14580"/>
<evidence type="ECO:0000313" key="2">
    <source>
        <dbReference type="Proteomes" id="UP000324233"/>
    </source>
</evidence>
<dbReference type="AlphaFoldDB" id="A0A5B9VX54"/>
<sequence length="51" mass="5638">MGLYHADCDHVNRACPDAASANSAHTRGKITSQSEGAEIQFRKIEVRPLER</sequence>
<dbReference type="EMBL" id="CP042997">
    <property type="protein sequence ID" value="QEH32966.1"/>
    <property type="molecule type" value="Genomic_DNA"/>
</dbReference>
<protein>
    <submittedName>
        <fullName evidence="1">Uncharacterized protein</fullName>
    </submittedName>
</protein>
<dbReference type="Proteomes" id="UP000324233">
    <property type="component" value="Chromosome"/>
</dbReference>
<reference evidence="1 2" key="1">
    <citation type="submission" date="2019-08" db="EMBL/GenBank/DDBJ databases">
        <title>Deep-cultivation of Planctomycetes and their phenomic and genomic characterization uncovers novel biology.</title>
        <authorList>
            <person name="Wiegand S."/>
            <person name="Jogler M."/>
            <person name="Boedeker C."/>
            <person name="Pinto D."/>
            <person name="Vollmers J."/>
            <person name="Rivas-Marin E."/>
            <person name="Kohn T."/>
            <person name="Peeters S.H."/>
            <person name="Heuer A."/>
            <person name="Rast P."/>
            <person name="Oberbeckmann S."/>
            <person name="Bunk B."/>
            <person name="Jeske O."/>
            <person name="Meyerdierks A."/>
            <person name="Storesund J.E."/>
            <person name="Kallscheuer N."/>
            <person name="Luecker S."/>
            <person name="Lage O.M."/>
            <person name="Pohl T."/>
            <person name="Merkel B.J."/>
            <person name="Hornburger P."/>
            <person name="Mueller R.-W."/>
            <person name="Bruemmer F."/>
            <person name="Labrenz M."/>
            <person name="Spormann A.M."/>
            <person name="Op den Camp H."/>
            <person name="Overmann J."/>
            <person name="Amann R."/>
            <person name="Jetten M.S.M."/>
            <person name="Mascher T."/>
            <person name="Medema M.H."/>
            <person name="Devos D.P."/>
            <person name="Kaster A.-K."/>
            <person name="Ovreas L."/>
            <person name="Rohde M."/>
            <person name="Galperin M.Y."/>
            <person name="Jogler C."/>
        </authorList>
    </citation>
    <scope>NUCLEOTIDE SEQUENCE [LARGE SCALE GENOMIC DNA]</scope>
    <source>
        <strain evidence="1 2">OJF2</strain>
    </source>
</reference>
<gene>
    <name evidence="1" type="ORF">OJF2_14580</name>
</gene>
<evidence type="ECO:0000313" key="1">
    <source>
        <dbReference type="EMBL" id="QEH32966.1"/>
    </source>
</evidence>